<dbReference type="InterPro" id="IPR025580">
    <property type="entry name" value="Gp46"/>
</dbReference>
<gene>
    <name evidence="1" type="ORF">MUN88_17080</name>
</gene>
<protein>
    <submittedName>
        <fullName evidence="1">DUF4355 domain-containing protein</fullName>
    </submittedName>
</protein>
<proteinExistence type="predicted"/>
<dbReference type="Pfam" id="PF14265">
    <property type="entry name" value="DUF4355"/>
    <property type="match status" value="1"/>
</dbReference>
<name>A0ABY4EUK2_9BACI</name>
<reference evidence="1 2" key="1">
    <citation type="submission" date="2022-04" db="EMBL/GenBank/DDBJ databases">
        <title>Gracilibacillus sp. isolated from saltern.</title>
        <authorList>
            <person name="Won M."/>
            <person name="Lee C.-M."/>
            <person name="Woen H.-Y."/>
            <person name="Kwon S.-W."/>
        </authorList>
    </citation>
    <scope>NUCLEOTIDE SEQUENCE [LARGE SCALE GENOMIC DNA]</scope>
    <source>
        <strain evidence="1 2">SSWR10-1</strain>
    </source>
</reference>
<keyword evidence="2" id="KW-1185">Reference proteome</keyword>
<dbReference type="Proteomes" id="UP000831782">
    <property type="component" value="Chromosome"/>
</dbReference>
<dbReference type="RefSeq" id="WP_244717187.1">
    <property type="nucleotide sequence ID" value="NZ_CP095072.1"/>
</dbReference>
<accession>A0ABY4EUK2</accession>
<sequence length="203" mass="23566">MDLEQVKKFLEENQDQEDVKSYIEGLSEVTPDRVETFLESDEGKKLLQPKLDKYFSKGLETWKEKNLQKLVNDELNKKNPEETPEQKRIRELEQQFETMSKEKTREALKNKALTILNDKKLPSNLVDVLVSNDEETTLSNLEQFEEVFTTQLQNAVESKLKSDGTTISKGSKPTTFTLEQIQSMSQEEINENWDAVQESMKNN</sequence>
<evidence type="ECO:0000313" key="2">
    <source>
        <dbReference type="Proteomes" id="UP000831782"/>
    </source>
</evidence>
<organism evidence="1 2">
    <name type="scientific">Gracilibacillus caseinilyticus</name>
    <dbReference type="NCBI Taxonomy" id="2932256"/>
    <lineage>
        <taxon>Bacteria</taxon>
        <taxon>Bacillati</taxon>
        <taxon>Bacillota</taxon>
        <taxon>Bacilli</taxon>
        <taxon>Bacillales</taxon>
        <taxon>Bacillaceae</taxon>
        <taxon>Gracilibacillus</taxon>
    </lineage>
</organism>
<evidence type="ECO:0000313" key="1">
    <source>
        <dbReference type="EMBL" id="UOQ47746.1"/>
    </source>
</evidence>
<dbReference type="EMBL" id="CP095072">
    <property type="protein sequence ID" value="UOQ47746.1"/>
    <property type="molecule type" value="Genomic_DNA"/>
</dbReference>